<proteinExistence type="predicted"/>
<dbReference type="Proteomes" id="UP001060085">
    <property type="component" value="Linkage Group LG02"/>
</dbReference>
<evidence type="ECO:0000313" key="1">
    <source>
        <dbReference type="EMBL" id="KAI5676817.1"/>
    </source>
</evidence>
<dbReference type="EMBL" id="CM044702">
    <property type="protein sequence ID" value="KAI5676817.1"/>
    <property type="molecule type" value="Genomic_DNA"/>
</dbReference>
<sequence>MAHKTDKDLETIISTVKGVRIILTRERLASILGIREEEDTLTMDSIKSPLTSTPIGVFTRVVNVLRLSTRSAQIINFIMFNNCNYSWDEKNKVWIPMAEEDRLREHELSYFSSIKKTTQTNNVASSLQPDGKESEDDDSYDLFGGDEPSTSPWQPSRTRCRLSSSNSIVESTHPYADELAHQRASIYRQESGSHIEDNVLLINPKNDSLRPSLYRMSCCFAYPIMKLTPSSLICAFMPKRFTPFYSLFF</sequence>
<keyword evidence="2" id="KW-1185">Reference proteome</keyword>
<comment type="caution">
    <text evidence="1">The sequence shown here is derived from an EMBL/GenBank/DDBJ whole genome shotgun (WGS) entry which is preliminary data.</text>
</comment>
<protein>
    <submittedName>
        <fullName evidence="1">Uncharacterized protein</fullName>
    </submittedName>
</protein>
<organism evidence="1 2">
    <name type="scientific">Catharanthus roseus</name>
    <name type="common">Madagascar periwinkle</name>
    <name type="synonym">Vinca rosea</name>
    <dbReference type="NCBI Taxonomy" id="4058"/>
    <lineage>
        <taxon>Eukaryota</taxon>
        <taxon>Viridiplantae</taxon>
        <taxon>Streptophyta</taxon>
        <taxon>Embryophyta</taxon>
        <taxon>Tracheophyta</taxon>
        <taxon>Spermatophyta</taxon>
        <taxon>Magnoliopsida</taxon>
        <taxon>eudicotyledons</taxon>
        <taxon>Gunneridae</taxon>
        <taxon>Pentapetalae</taxon>
        <taxon>asterids</taxon>
        <taxon>lamiids</taxon>
        <taxon>Gentianales</taxon>
        <taxon>Apocynaceae</taxon>
        <taxon>Rauvolfioideae</taxon>
        <taxon>Vinceae</taxon>
        <taxon>Catharanthinae</taxon>
        <taxon>Catharanthus</taxon>
    </lineage>
</organism>
<reference evidence="2" key="1">
    <citation type="journal article" date="2023" name="Nat. Plants">
        <title>Single-cell RNA sequencing provides a high-resolution roadmap for understanding the multicellular compartmentation of specialized metabolism.</title>
        <authorList>
            <person name="Sun S."/>
            <person name="Shen X."/>
            <person name="Li Y."/>
            <person name="Li Y."/>
            <person name="Wang S."/>
            <person name="Li R."/>
            <person name="Zhang H."/>
            <person name="Shen G."/>
            <person name="Guo B."/>
            <person name="Wei J."/>
            <person name="Xu J."/>
            <person name="St-Pierre B."/>
            <person name="Chen S."/>
            <person name="Sun C."/>
        </authorList>
    </citation>
    <scope>NUCLEOTIDE SEQUENCE [LARGE SCALE GENOMIC DNA]</scope>
</reference>
<evidence type="ECO:0000313" key="2">
    <source>
        <dbReference type="Proteomes" id="UP001060085"/>
    </source>
</evidence>
<gene>
    <name evidence="1" type="ORF">M9H77_07767</name>
</gene>
<name>A0ACC0BW39_CATRO</name>
<accession>A0ACC0BW39</accession>